<reference evidence="1 2" key="1">
    <citation type="submission" date="2020-05" db="EMBL/GenBank/DDBJ databases">
        <title>Identification and distribution of gene clusters putatively required for synthesis of sphingolipid metabolism inhibitors in phylogenetically diverse species of the filamentous fungus Fusarium.</title>
        <authorList>
            <person name="Kim H.-S."/>
            <person name="Busman M."/>
            <person name="Brown D.W."/>
            <person name="Divon H."/>
            <person name="Uhlig S."/>
            <person name="Proctor R.H."/>
        </authorList>
    </citation>
    <scope>NUCLEOTIDE SEQUENCE [LARGE SCALE GENOMIC DNA]</scope>
    <source>
        <strain evidence="1 2">NRRL 25311</strain>
    </source>
</reference>
<proteinExistence type="predicted"/>
<evidence type="ECO:0000313" key="1">
    <source>
        <dbReference type="EMBL" id="KAF5681571.1"/>
    </source>
</evidence>
<evidence type="ECO:0000313" key="2">
    <source>
        <dbReference type="Proteomes" id="UP000562682"/>
    </source>
</evidence>
<sequence length="198" mass="21558">MRIPNCLGFEVLNTSSAQIIMNAFSHRKCIGLLAILSLVQAQEPVSSEQAFYLDCGGPNATIPYCLQCAECRMECGGPDVVIPWCLPCQDQCDEVVTPPGPGTLPRKRLGEDGKPFIVGQWQLDTSLAESTDKEMVWAGEVNWNVAPKKEMENSAALCWGVKAGDGSGKLTYQSSEIDYMVTYMATIVGITDMINPQT</sequence>
<accession>A0A8H5X361</accession>
<protein>
    <submittedName>
        <fullName evidence="1">Uncharacterized protein</fullName>
    </submittedName>
</protein>
<organism evidence="1 2">
    <name type="scientific">Fusarium denticulatum</name>
    <dbReference type="NCBI Taxonomy" id="48507"/>
    <lineage>
        <taxon>Eukaryota</taxon>
        <taxon>Fungi</taxon>
        <taxon>Dikarya</taxon>
        <taxon>Ascomycota</taxon>
        <taxon>Pezizomycotina</taxon>
        <taxon>Sordariomycetes</taxon>
        <taxon>Hypocreomycetidae</taxon>
        <taxon>Hypocreales</taxon>
        <taxon>Nectriaceae</taxon>
        <taxon>Fusarium</taxon>
        <taxon>Fusarium fujikuroi species complex</taxon>
    </lineage>
</organism>
<comment type="caution">
    <text evidence="1">The sequence shown here is derived from an EMBL/GenBank/DDBJ whole genome shotgun (WGS) entry which is preliminary data.</text>
</comment>
<dbReference type="AlphaFoldDB" id="A0A8H5X361"/>
<name>A0A8H5X361_9HYPO</name>
<dbReference type="EMBL" id="JAAOAK010000235">
    <property type="protein sequence ID" value="KAF5681571.1"/>
    <property type="molecule type" value="Genomic_DNA"/>
</dbReference>
<gene>
    <name evidence="1" type="ORF">FDENT_8048</name>
</gene>
<dbReference type="Proteomes" id="UP000562682">
    <property type="component" value="Unassembled WGS sequence"/>
</dbReference>
<keyword evidence="2" id="KW-1185">Reference proteome</keyword>